<keyword evidence="3" id="KW-1185">Reference proteome</keyword>
<evidence type="ECO:0000313" key="3">
    <source>
        <dbReference type="Proteomes" id="UP000295418"/>
    </source>
</evidence>
<keyword evidence="1" id="KW-0812">Transmembrane</keyword>
<feature type="transmembrane region" description="Helical" evidence="1">
    <location>
        <begin position="220"/>
        <end position="243"/>
    </location>
</feature>
<comment type="caution">
    <text evidence="2">The sequence shown here is derived from an EMBL/GenBank/DDBJ whole genome shotgun (WGS) entry which is preliminary data.</text>
</comment>
<evidence type="ECO:0000256" key="1">
    <source>
        <dbReference type="SAM" id="Phobius"/>
    </source>
</evidence>
<keyword evidence="1" id="KW-0472">Membrane</keyword>
<feature type="transmembrane region" description="Helical" evidence="1">
    <location>
        <begin position="62"/>
        <end position="80"/>
    </location>
</feature>
<sequence>MDEDKRRIIVAEIMQWRRSKLLPEQYCDFLMNLYRLEQSEEKDESKHKYKSILPMKSSNWKAWLLTAIITALLAVVIYSFTMQNLIMQVAVSVVFVVFCYVVGILLRHRTPIISNGLSGLASLSLLVAGIFILRSTEGTLSEHYIIYIAACALIWFIIGLAGRMRVLQACGLIALLFTYCWLLHNQFGVMNWLNLQLSFVPLALVFIWIGSLIHYRNKQIASVLLLVGIGTWLVPELFGLFIPEASDQFIMQISLIGKLVIGSIIIILSRKNWMKWVGISDD</sequence>
<feature type="transmembrane region" description="Helical" evidence="1">
    <location>
        <begin position="193"/>
        <end position="213"/>
    </location>
</feature>
<feature type="transmembrane region" description="Helical" evidence="1">
    <location>
        <begin position="113"/>
        <end position="132"/>
    </location>
</feature>
<dbReference type="EMBL" id="SKFG01000018">
    <property type="protein sequence ID" value="TCZ75570.1"/>
    <property type="molecule type" value="Genomic_DNA"/>
</dbReference>
<protein>
    <recommendedName>
        <fullName evidence="4">DUF2157 domain-containing protein</fullName>
    </recommendedName>
</protein>
<gene>
    <name evidence="2" type="ORF">E0485_16905</name>
</gene>
<evidence type="ECO:0008006" key="4">
    <source>
        <dbReference type="Google" id="ProtNLM"/>
    </source>
</evidence>
<dbReference type="OrthoDB" id="2380880at2"/>
<feature type="transmembrane region" description="Helical" evidence="1">
    <location>
        <begin position="169"/>
        <end position="187"/>
    </location>
</feature>
<dbReference type="AlphaFoldDB" id="A0A4R4E9I5"/>
<feature type="transmembrane region" description="Helical" evidence="1">
    <location>
        <begin position="144"/>
        <end position="162"/>
    </location>
</feature>
<proteinExistence type="predicted"/>
<dbReference type="RefSeq" id="WP_132419250.1">
    <property type="nucleotide sequence ID" value="NZ_SKFG01000018.1"/>
</dbReference>
<feature type="transmembrane region" description="Helical" evidence="1">
    <location>
        <begin position="86"/>
        <end position="106"/>
    </location>
</feature>
<organism evidence="2 3">
    <name type="scientific">Paenibacillus albiflavus</name>
    <dbReference type="NCBI Taxonomy" id="2545760"/>
    <lineage>
        <taxon>Bacteria</taxon>
        <taxon>Bacillati</taxon>
        <taxon>Bacillota</taxon>
        <taxon>Bacilli</taxon>
        <taxon>Bacillales</taxon>
        <taxon>Paenibacillaceae</taxon>
        <taxon>Paenibacillus</taxon>
    </lineage>
</organism>
<dbReference type="Proteomes" id="UP000295418">
    <property type="component" value="Unassembled WGS sequence"/>
</dbReference>
<reference evidence="2 3" key="1">
    <citation type="submission" date="2019-03" db="EMBL/GenBank/DDBJ databases">
        <authorList>
            <person name="Kim M.K.M."/>
        </authorList>
    </citation>
    <scope>NUCLEOTIDE SEQUENCE [LARGE SCALE GENOMIC DNA]</scope>
    <source>
        <strain evidence="2 3">18JY21-1</strain>
    </source>
</reference>
<keyword evidence="1" id="KW-1133">Transmembrane helix</keyword>
<name>A0A4R4E9I5_9BACL</name>
<accession>A0A4R4E9I5</accession>
<evidence type="ECO:0000313" key="2">
    <source>
        <dbReference type="EMBL" id="TCZ75570.1"/>
    </source>
</evidence>
<feature type="transmembrane region" description="Helical" evidence="1">
    <location>
        <begin position="249"/>
        <end position="268"/>
    </location>
</feature>